<gene>
    <name evidence="11" type="ORF">NO357_05540</name>
</gene>
<dbReference type="PANTHER" id="PTHR30576:SF4">
    <property type="entry name" value="UNDECAPRENYL-PHOSPHATE GALACTOSE PHOSPHOTRANSFERASE"/>
    <property type="match status" value="1"/>
</dbReference>
<evidence type="ECO:0000256" key="9">
    <source>
        <dbReference type="SAM" id="Phobius"/>
    </source>
</evidence>
<evidence type="ECO:0000256" key="7">
    <source>
        <dbReference type="ARBA" id="ARBA00023136"/>
    </source>
</evidence>
<proteinExistence type="inferred from homology"/>
<dbReference type="GO" id="GO:0016780">
    <property type="term" value="F:phosphotransferase activity, for other substituted phosphate groups"/>
    <property type="evidence" value="ECO:0007669"/>
    <property type="project" value="TreeGrafter"/>
</dbReference>
<evidence type="ECO:0000256" key="2">
    <source>
        <dbReference type="ARBA" id="ARBA00006464"/>
    </source>
</evidence>
<keyword evidence="4 11" id="KW-0808">Transferase</keyword>
<feature type="domain" description="Bacterial sugar transferase" evidence="10">
    <location>
        <begin position="19"/>
        <end position="207"/>
    </location>
</feature>
<comment type="similarity">
    <text evidence="2">Belongs to the bacterial sugar transferase family.</text>
</comment>
<organism evidence="11 12">
    <name type="scientific">Marimonas arenosa</name>
    <dbReference type="NCBI Taxonomy" id="1795305"/>
    <lineage>
        <taxon>Bacteria</taxon>
        <taxon>Pseudomonadati</taxon>
        <taxon>Pseudomonadota</taxon>
        <taxon>Alphaproteobacteria</taxon>
        <taxon>Rhodobacterales</taxon>
        <taxon>Paracoccaceae</taxon>
        <taxon>Marimonas</taxon>
    </lineage>
</organism>
<evidence type="ECO:0000313" key="12">
    <source>
        <dbReference type="Proteomes" id="UP001226762"/>
    </source>
</evidence>
<evidence type="ECO:0000256" key="3">
    <source>
        <dbReference type="ARBA" id="ARBA00022475"/>
    </source>
</evidence>
<keyword evidence="5 9" id="KW-0812">Transmembrane</keyword>
<evidence type="ECO:0000256" key="4">
    <source>
        <dbReference type="ARBA" id="ARBA00022679"/>
    </source>
</evidence>
<keyword evidence="12" id="KW-1185">Reference proteome</keyword>
<sequence length="212" mass="24068">MEAAEPRRRGAKLYRNGVKRALDIVVVLLAAAPALALLVPLMAITALDGRSPLYVQKRLGRHGRVFRMVKLRSMVDGADEILEAHLARHPEARAEWDRTQKLKKDPRITPFGALIRKTSLDELPQLFNVLKGDMSIVGPRPMMVEQRELYPGAAYFELRPGITGFWQVSERNETSFAERARYDSAYYRQMSLTTDLRVMAKTVKVVFHATGY</sequence>
<evidence type="ECO:0000259" key="10">
    <source>
        <dbReference type="Pfam" id="PF02397"/>
    </source>
</evidence>
<reference evidence="11" key="2">
    <citation type="submission" date="2023-02" db="EMBL/GenBank/DDBJ databases">
        <title>'Rhodoalgimonas zhirmunskyi' gen. nov., isolated from a red alga.</title>
        <authorList>
            <person name="Nedashkovskaya O.I."/>
            <person name="Otstavnykh N.Y."/>
            <person name="Bystritskaya E.P."/>
            <person name="Balabanova L.A."/>
            <person name="Isaeva M.P."/>
        </authorList>
    </citation>
    <scope>NUCLEOTIDE SEQUENCE</scope>
    <source>
        <strain evidence="11">KCTC 52189</strain>
    </source>
</reference>
<keyword evidence="3" id="KW-1003">Cell membrane</keyword>
<dbReference type="GO" id="GO:0005886">
    <property type="term" value="C:plasma membrane"/>
    <property type="evidence" value="ECO:0007669"/>
    <property type="project" value="UniProtKB-SubCell"/>
</dbReference>
<evidence type="ECO:0000256" key="6">
    <source>
        <dbReference type="ARBA" id="ARBA00022989"/>
    </source>
</evidence>
<evidence type="ECO:0000313" key="11">
    <source>
        <dbReference type="EMBL" id="MDQ2089360.1"/>
    </source>
</evidence>
<evidence type="ECO:0000256" key="5">
    <source>
        <dbReference type="ARBA" id="ARBA00022692"/>
    </source>
</evidence>
<feature type="transmembrane region" description="Helical" evidence="9">
    <location>
        <begin position="21"/>
        <end position="47"/>
    </location>
</feature>
<dbReference type="AlphaFoldDB" id="A0AAE4B3M2"/>
<dbReference type="Proteomes" id="UP001226762">
    <property type="component" value="Unassembled WGS sequence"/>
</dbReference>
<name>A0AAE4B3M2_9RHOB</name>
<keyword evidence="8" id="KW-0270">Exopolysaccharide synthesis</keyword>
<comment type="subcellular location">
    <subcellularLocation>
        <location evidence="1">Cell membrane</location>
    </subcellularLocation>
</comment>
<dbReference type="RefSeq" id="WP_306734773.1">
    <property type="nucleotide sequence ID" value="NZ_JANHAX010000001.1"/>
</dbReference>
<keyword evidence="6 9" id="KW-1133">Transmembrane helix</keyword>
<accession>A0AAE4B3M2</accession>
<dbReference type="GO" id="GO:0000271">
    <property type="term" value="P:polysaccharide biosynthetic process"/>
    <property type="evidence" value="ECO:0007669"/>
    <property type="project" value="UniProtKB-KW"/>
</dbReference>
<evidence type="ECO:0000256" key="8">
    <source>
        <dbReference type="ARBA" id="ARBA00023169"/>
    </source>
</evidence>
<keyword evidence="7 9" id="KW-0472">Membrane</keyword>
<protein>
    <submittedName>
        <fullName evidence="11">Sugar transferase</fullName>
    </submittedName>
</protein>
<dbReference type="InterPro" id="IPR003362">
    <property type="entry name" value="Bact_transf"/>
</dbReference>
<evidence type="ECO:0000256" key="1">
    <source>
        <dbReference type="ARBA" id="ARBA00004236"/>
    </source>
</evidence>
<dbReference type="Pfam" id="PF02397">
    <property type="entry name" value="Bac_transf"/>
    <property type="match status" value="1"/>
</dbReference>
<dbReference type="PANTHER" id="PTHR30576">
    <property type="entry name" value="COLANIC BIOSYNTHESIS UDP-GLUCOSE LIPID CARRIER TRANSFERASE"/>
    <property type="match status" value="1"/>
</dbReference>
<dbReference type="EMBL" id="JANHAX010000001">
    <property type="protein sequence ID" value="MDQ2089360.1"/>
    <property type="molecule type" value="Genomic_DNA"/>
</dbReference>
<reference evidence="11" key="1">
    <citation type="submission" date="2022-07" db="EMBL/GenBank/DDBJ databases">
        <authorList>
            <person name="Otstavnykh N."/>
            <person name="Isaeva M."/>
            <person name="Bystritskaya E."/>
        </authorList>
    </citation>
    <scope>NUCLEOTIDE SEQUENCE</scope>
    <source>
        <strain evidence="11">KCTC 52189</strain>
    </source>
</reference>
<comment type="caution">
    <text evidence="11">The sequence shown here is derived from an EMBL/GenBank/DDBJ whole genome shotgun (WGS) entry which is preliminary data.</text>
</comment>